<dbReference type="RefSeq" id="XP_040692388.1">
    <property type="nucleotide sequence ID" value="XM_040834445.1"/>
</dbReference>
<accession>A0A1L9RUV6</accession>
<keyword evidence="4" id="KW-1185">Reference proteome</keyword>
<feature type="domain" description="C2H2-type" evidence="2">
    <location>
        <begin position="345"/>
        <end position="367"/>
    </location>
</feature>
<dbReference type="AlphaFoldDB" id="A0A1L9RUV6"/>
<dbReference type="Pfam" id="PF26082">
    <property type="entry name" value="zf-C2H2_AcuF"/>
    <property type="match status" value="1"/>
</dbReference>
<dbReference type="PROSITE" id="PS00028">
    <property type="entry name" value="ZINC_FINGER_C2H2_1"/>
    <property type="match status" value="1"/>
</dbReference>
<feature type="region of interest" description="Disordered" evidence="1">
    <location>
        <begin position="435"/>
        <end position="530"/>
    </location>
</feature>
<dbReference type="Proteomes" id="UP000184383">
    <property type="component" value="Unassembled WGS sequence"/>
</dbReference>
<sequence>MKSISSGVVRCLKLFETTCALARQGIDNDVSEAIRTVAEESARFKTWCCDHSAHLKGHLSLDQQLCDSSHIRDIVEDILLGLIDDLLWVTAIANPSVNDDGDDDSDSDWSWEEIQQPFPKRRIERLHESIASAISSLLRLGPTLRRPAPFDKYAQSKTVDVSFFKPFDTDYIHSAFPLLSPKLKERCVDATLRRRQLLRYSERSHETLGKELASDREEDNDEQPATLVLGLTVSSVPTEMGQPEDSMSDTSSTTSFTSFDIDCETIQIPNPPSGARSDGKHPFECPYCHAIICPAGIHNWRQHVCEDLQPYLCTFESCAQGDELFRSRREWFEHELQFHRREWVCPGTCHVSFGSLPEFQTHLSHIHPDLVNENIPSTFDRFCERQASANSSAICPFCQQALISREHIKIHIGRHQIRLALQSLTSSGAYATPNVDGMEYQNIPSSETDKKSERKTLQKLRLDLGEDIPNLDEPTSTRGTAESFDTDMEVDSKQTPFTSSIPQGRHPSPTAVYSHGETSPQPSTAASSTTLRLGHTQRALYVCCQCNDGPKSWDNQPKCAVCNHYVCSSCKPFKFFC</sequence>
<evidence type="ECO:0000313" key="3">
    <source>
        <dbReference type="EMBL" id="OJJ38712.1"/>
    </source>
</evidence>
<name>A0A1L9RUV6_ASPWE</name>
<proteinExistence type="predicted"/>
<dbReference type="EMBL" id="KV878210">
    <property type="protein sequence ID" value="OJJ38712.1"/>
    <property type="molecule type" value="Genomic_DNA"/>
</dbReference>
<dbReference type="PANTHER" id="PTHR35391">
    <property type="entry name" value="C2H2-TYPE DOMAIN-CONTAINING PROTEIN-RELATED"/>
    <property type="match status" value="1"/>
</dbReference>
<dbReference type="InterPro" id="IPR058925">
    <property type="entry name" value="zf-C2H2_AcuF"/>
</dbReference>
<protein>
    <recommendedName>
        <fullName evidence="2">C2H2-type domain-containing protein</fullName>
    </recommendedName>
</protein>
<evidence type="ECO:0000313" key="4">
    <source>
        <dbReference type="Proteomes" id="UP000184383"/>
    </source>
</evidence>
<evidence type="ECO:0000256" key="1">
    <source>
        <dbReference type="SAM" id="MobiDB-lite"/>
    </source>
</evidence>
<feature type="compositionally biased region" description="Basic and acidic residues" evidence="1">
    <location>
        <begin position="447"/>
        <end position="464"/>
    </location>
</feature>
<dbReference type="GeneID" id="63750293"/>
<feature type="compositionally biased region" description="Polar residues" evidence="1">
    <location>
        <begin position="493"/>
        <end position="502"/>
    </location>
</feature>
<dbReference type="SMART" id="SM00355">
    <property type="entry name" value="ZnF_C2H2"/>
    <property type="match status" value="3"/>
</dbReference>
<dbReference type="InterPro" id="IPR013087">
    <property type="entry name" value="Znf_C2H2_type"/>
</dbReference>
<organism evidence="3 4">
    <name type="scientific">Aspergillus wentii DTO 134E9</name>
    <dbReference type="NCBI Taxonomy" id="1073089"/>
    <lineage>
        <taxon>Eukaryota</taxon>
        <taxon>Fungi</taxon>
        <taxon>Dikarya</taxon>
        <taxon>Ascomycota</taxon>
        <taxon>Pezizomycotina</taxon>
        <taxon>Eurotiomycetes</taxon>
        <taxon>Eurotiomycetidae</taxon>
        <taxon>Eurotiales</taxon>
        <taxon>Aspergillaceae</taxon>
        <taxon>Aspergillus</taxon>
        <taxon>Aspergillus subgen. Cremei</taxon>
    </lineage>
</organism>
<gene>
    <name evidence="3" type="ORF">ASPWEDRAFT_36387</name>
</gene>
<evidence type="ECO:0000259" key="2">
    <source>
        <dbReference type="PROSITE" id="PS00028"/>
    </source>
</evidence>
<reference evidence="4" key="1">
    <citation type="journal article" date="2017" name="Genome Biol.">
        <title>Comparative genomics reveals high biological diversity and specific adaptations in the industrially and medically important fungal genus Aspergillus.</title>
        <authorList>
            <person name="de Vries R.P."/>
            <person name="Riley R."/>
            <person name="Wiebenga A."/>
            <person name="Aguilar-Osorio G."/>
            <person name="Amillis S."/>
            <person name="Uchima C.A."/>
            <person name="Anderluh G."/>
            <person name="Asadollahi M."/>
            <person name="Askin M."/>
            <person name="Barry K."/>
            <person name="Battaglia E."/>
            <person name="Bayram O."/>
            <person name="Benocci T."/>
            <person name="Braus-Stromeyer S.A."/>
            <person name="Caldana C."/>
            <person name="Canovas D."/>
            <person name="Cerqueira G.C."/>
            <person name="Chen F."/>
            <person name="Chen W."/>
            <person name="Choi C."/>
            <person name="Clum A."/>
            <person name="Dos Santos R.A."/>
            <person name="Damasio A.R."/>
            <person name="Diallinas G."/>
            <person name="Emri T."/>
            <person name="Fekete E."/>
            <person name="Flipphi M."/>
            <person name="Freyberg S."/>
            <person name="Gallo A."/>
            <person name="Gournas C."/>
            <person name="Habgood R."/>
            <person name="Hainaut M."/>
            <person name="Harispe M.L."/>
            <person name="Henrissat B."/>
            <person name="Hilden K.S."/>
            <person name="Hope R."/>
            <person name="Hossain A."/>
            <person name="Karabika E."/>
            <person name="Karaffa L."/>
            <person name="Karanyi Z."/>
            <person name="Krasevec N."/>
            <person name="Kuo A."/>
            <person name="Kusch H."/>
            <person name="LaButti K."/>
            <person name="Lagendijk E.L."/>
            <person name="Lapidus A."/>
            <person name="Levasseur A."/>
            <person name="Lindquist E."/>
            <person name="Lipzen A."/>
            <person name="Logrieco A.F."/>
            <person name="MacCabe A."/>
            <person name="Maekelae M.R."/>
            <person name="Malavazi I."/>
            <person name="Melin P."/>
            <person name="Meyer V."/>
            <person name="Mielnichuk N."/>
            <person name="Miskei M."/>
            <person name="Molnar A.P."/>
            <person name="Mule G."/>
            <person name="Ngan C.Y."/>
            <person name="Orejas M."/>
            <person name="Orosz E."/>
            <person name="Ouedraogo J.P."/>
            <person name="Overkamp K.M."/>
            <person name="Park H.-S."/>
            <person name="Perrone G."/>
            <person name="Piumi F."/>
            <person name="Punt P.J."/>
            <person name="Ram A.F."/>
            <person name="Ramon A."/>
            <person name="Rauscher S."/>
            <person name="Record E."/>
            <person name="Riano-Pachon D.M."/>
            <person name="Robert V."/>
            <person name="Roehrig J."/>
            <person name="Ruller R."/>
            <person name="Salamov A."/>
            <person name="Salih N.S."/>
            <person name="Samson R.A."/>
            <person name="Sandor E."/>
            <person name="Sanguinetti M."/>
            <person name="Schuetze T."/>
            <person name="Sepcic K."/>
            <person name="Shelest E."/>
            <person name="Sherlock G."/>
            <person name="Sophianopoulou V."/>
            <person name="Squina F.M."/>
            <person name="Sun H."/>
            <person name="Susca A."/>
            <person name="Todd R.B."/>
            <person name="Tsang A."/>
            <person name="Unkles S.E."/>
            <person name="van de Wiele N."/>
            <person name="van Rossen-Uffink D."/>
            <person name="Oliveira J.V."/>
            <person name="Vesth T.C."/>
            <person name="Visser J."/>
            <person name="Yu J.-H."/>
            <person name="Zhou M."/>
            <person name="Andersen M.R."/>
            <person name="Archer D.B."/>
            <person name="Baker S.E."/>
            <person name="Benoit I."/>
            <person name="Brakhage A.A."/>
            <person name="Braus G.H."/>
            <person name="Fischer R."/>
            <person name="Frisvad J.C."/>
            <person name="Goldman G.H."/>
            <person name="Houbraken J."/>
            <person name="Oakley B."/>
            <person name="Pocsi I."/>
            <person name="Scazzocchio C."/>
            <person name="Seiboth B."/>
            <person name="vanKuyk P.A."/>
            <person name="Wortman J."/>
            <person name="Dyer P.S."/>
            <person name="Grigoriev I.V."/>
        </authorList>
    </citation>
    <scope>NUCLEOTIDE SEQUENCE [LARGE SCALE GENOMIC DNA]</scope>
    <source>
        <strain evidence="4">DTO 134E9</strain>
    </source>
</reference>
<dbReference type="OrthoDB" id="6133115at2759"/>
<dbReference type="VEuPathDB" id="FungiDB:ASPWEDRAFT_36387"/>
<feature type="compositionally biased region" description="Low complexity" evidence="1">
    <location>
        <begin position="518"/>
        <end position="530"/>
    </location>
</feature>
<dbReference type="STRING" id="1073089.A0A1L9RUV6"/>
<dbReference type="PANTHER" id="PTHR35391:SF7">
    <property type="entry name" value="C2H2-TYPE DOMAIN-CONTAINING PROTEIN"/>
    <property type="match status" value="1"/>
</dbReference>